<evidence type="ECO:0000256" key="2">
    <source>
        <dbReference type="SAM" id="Phobius"/>
    </source>
</evidence>
<dbReference type="AlphaFoldDB" id="A0A1V1PBY8"/>
<feature type="transmembrane region" description="Helical" evidence="2">
    <location>
        <begin position="281"/>
        <end position="304"/>
    </location>
</feature>
<evidence type="ECO:0000256" key="1">
    <source>
        <dbReference type="SAM" id="MobiDB-lite"/>
    </source>
</evidence>
<feature type="compositionally biased region" description="Polar residues" evidence="1">
    <location>
        <begin position="485"/>
        <end position="497"/>
    </location>
</feature>
<feature type="region of interest" description="Disordered" evidence="1">
    <location>
        <begin position="424"/>
        <end position="449"/>
    </location>
</feature>
<dbReference type="Proteomes" id="UP000189670">
    <property type="component" value="Unassembled WGS sequence"/>
</dbReference>
<feature type="compositionally biased region" description="Basic residues" evidence="1">
    <location>
        <begin position="519"/>
        <end position="532"/>
    </location>
</feature>
<protein>
    <submittedName>
        <fullName evidence="3">Uncharacterized protein</fullName>
    </submittedName>
</protein>
<evidence type="ECO:0000313" key="3">
    <source>
        <dbReference type="EMBL" id="ETR72387.1"/>
    </source>
</evidence>
<feature type="region of interest" description="Disordered" evidence="1">
    <location>
        <begin position="454"/>
        <end position="473"/>
    </location>
</feature>
<feature type="transmembrane region" description="Helical" evidence="2">
    <location>
        <begin position="212"/>
        <end position="231"/>
    </location>
</feature>
<evidence type="ECO:0000313" key="4">
    <source>
        <dbReference type="Proteomes" id="UP000189670"/>
    </source>
</evidence>
<dbReference type="InterPro" id="IPR036734">
    <property type="entry name" value="Neur_chan_lig-bd_sf"/>
</dbReference>
<organism evidence="3 4">
    <name type="scientific">Candidatus Magnetoglobus multicellularis str. Araruama</name>
    <dbReference type="NCBI Taxonomy" id="890399"/>
    <lineage>
        <taxon>Bacteria</taxon>
        <taxon>Pseudomonadati</taxon>
        <taxon>Thermodesulfobacteriota</taxon>
        <taxon>Desulfobacteria</taxon>
        <taxon>Desulfobacterales</taxon>
        <taxon>Desulfobacteraceae</taxon>
        <taxon>Candidatus Magnetoglobus</taxon>
    </lineage>
</organism>
<comment type="caution">
    <text evidence="3">The sequence shown here is derived from an EMBL/GenBank/DDBJ whole genome shotgun (WGS) entry which is preliminary data.</text>
</comment>
<keyword evidence="2" id="KW-1133">Transmembrane helix</keyword>
<keyword evidence="2" id="KW-0472">Membrane</keyword>
<reference evidence="4" key="1">
    <citation type="submission" date="2012-11" db="EMBL/GenBank/DDBJ databases">
        <authorList>
            <person name="Lucero-Rivera Y.E."/>
            <person name="Tovar-Ramirez D."/>
        </authorList>
    </citation>
    <scope>NUCLEOTIDE SEQUENCE [LARGE SCALE GENOMIC DNA]</scope>
    <source>
        <strain evidence="4">Araruama</strain>
    </source>
</reference>
<keyword evidence="2" id="KW-0812">Transmembrane</keyword>
<feature type="transmembrane region" description="Helical" evidence="2">
    <location>
        <begin position="251"/>
        <end position="269"/>
    </location>
</feature>
<dbReference type="EMBL" id="ATBP01000153">
    <property type="protein sequence ID" value="ETR72387.1"/>
    <property type="molecule type" value="Genomic_DNA"/>
</dbReference>
<dbReference type="GO" id="GO:0016020">
    <property type="term" value="C:membrane"/>
    <property type="evidence" value="ECO:0007669"/>
    <property type="project" value="InterPro"/>
</dbReference>
<name>A0A1V1PBY8_9BACT</name>
<feature type="transmembrane region" description="Helical" evidence="2">
    <location>
        <begin position="186"/>
        <end position="205"/>
    </location>
</feature>
<accession>A0A1V1PBY8</accession>
<gene>
    <name evidence="3" type="ORF">OMM_01766</name>
</gene>
<dbReference type="Gene3D" id="2.70.170.10">
    <property type="entry name" value="Neurotransmitter-gated ion-channel ligand-binding domain"/>
    <property type="match status" value="1"/>
</dbReference>
<feature type="region of interest" description="Disordered" evidence="1">
    <location>
        <begin position="485"/>
        <end position="532"/>
    </location>
</feature>
<sequence length="532" mass="60866">MKKGRVVYAGIDINNISNLDLHDACFDADFYLWFRFEGDFDDQNIVFTNSKQPIALDPPIYEYQTEDFNTKTYHVKGTFQSRLNFRMYPFDHQQLQIKFRHQFKTRDQVTYIPDILGMKHTGIKKTTDRTKLSTMKGWKVYKTNIYQSCLTRSSSFGNPTLFGQPKEISFSIINMYIDIQRDSLDIAFRTFAPLTVITLLIIFAACIPSKRFGIKIGILLPSIVSTIIYHSKLLATLQSIKISFAESVVNVIYALICTGLLFAIIRYITDKKGTEKVLKTIILIEFVIFPIFVCIFAYCFMGQYDMIAPDKNSLKNNESLAIGEKVQKENILYWTFNINKSHSSGDIIGTIKHENFDTYSQFQILSGNDDQAFSIDNNAQIFIQNRPKAESTCRELVVSSSNNSGESCRSIVNICLDSDQDDLNKNDSESLMQNNTPIKKPPEMKKMRRTNRKNAITLKKDPAQISSTEDPAQKLRIKRKNVITVTDDSAKISSTEDPAQISPAEDPAQISVKKDPTTRKRKRKQTFTKKQK</sequence>
<proteinExistence type="predicted"/>
<dbReference type="GO" id="GO:0005230">
    <property type="term" value="F:extracellular ligand-gated monoatomic ion channel activity"/>
    <property type="evidence" value="ECO:0007669"/>
    <property type="project" value="InterPro"/>
</dbReference>